<dbReference type="InterPro" id="IPR011042">
    <property type="entry name" value="6-blade_b-propeller_TolB-like"/>
</dbReference>
<evidence type="ECO:0000256" key="2">
    <source>
        <dbReference type="ARBA" id="ARBA00022825"/>
    </source>
</evidence>
<protein>
    <recommendedName>
        <fullName evidence="5">Acyl-peptide hydrolase</fullName>
    </recommendedName>
    <alternativeName>
        <fullName evidence="4">Acylaminoacyl-peptidase</fullName>
    </alternativeName>
</protein>
<dbReference type="InterPro" id="IPR029058">
    <property type="entry name" value="AB_hydrolase_fold"/>
</dbReference>
<evidence type="ECO:0000256" key="6">
    <source>
        <dbReference type="ARBA" id="ARBA00045885"/>
    </source>
</evidence>
<evidence type="ECO:0000313" key="9">
    <source>
        <dbReference type="EMBL" id="MXO61438.1"/>
    </source>
</evidence>
<dbReference type="InterPro" id="IPR002471">
    <property type="entry name" value="Pept_S9_AS"/>
</dbReference>
<gene>
    <name evidence="9" type="ORF">GRI48_00255</name>
</gene>
<feature type="chain" id="PRO_5032347646" description="Acyl-peptide hydrolase" evidence="7">
    <location>
        <begin position="24"/>
        <end position="686"/>
    </location>
</feature>
<dbReference type="AlphaFoldDB" id="A0A844YEE2"/>
<dbReference type="Pfam" id="PF07676">
    <property type="entry name" value="PD40"/>
    <property type="match status" value="3"/>
</dbReference>
<evidence type="ECO:0000256" key="3">
    <source>
        <dbReference type="ARBA" id="ARBA00022990"/>
    </source>
</evidence>
<dbReference type="GO" id="GO:0004252">
    <property type="term" value="F:serine-type endopeptidase activity"/>
    <property type="evidence" value="ECO:0007669"/>
    <property type="project" value="InterPro"/>
</dbReference>
<evidence type="ECO:0000256" key="1">
    <source>
        <dbReference type="ARBA" id="ARBA00022801"/>
    </source>
</evidence>
<dbReference type="EMBL" id="WTYN01000001">
    <property type="protein sequence ID" value="MXO61438.1"/>
    <property type="molecule type" value="Genomic_DNA"/>
</dbReference>
<organism evidence="9 10">
    <name type="scientific">Qipengyuania oceanensis</name>
    <dbReference type="NCBI Taxonomy" id="1463597"/>
    <lineage>
        <taxon>Bacteria</taxon>
        <taxon>Pseudomonadati</taxon>
        <taxon>Pseudomonadota</taxon>
        <taxon>Alphaproteobacteria</taxon>
        <taxon>Sphingomonadales</taxon>
        <taxon>Erythrobacteraceae</taxon>
        <taxon>Qipengyuania</taxon>
    </lineage>
</organism>
<dbReference type="PANTHER" id="PTHR42776:SF27">
    <property type="entry name" value="DIPEPTIDYL PEPTIDASE FAMILY MEMBER 6"/>
    <property type="match status" value="1"/>
</dbReference>
<dbReference type="InterPro" id="IPR001375">
    <property type="entry name" value="Peptidase_S9_cat"/>
</dbReference>
<evidence type="ECO:0000256" key="7">
    <source>
        <dbReference type="SAM" id="SignalP"/>
    </source>
</evidence>
<feature type="domain" description="Peptidase S9 prolyl oligopeptidase catalytic" evidence="8">
    <location>
        <begin position="489"/>
        <end position="684"/>
    </location>
</feature>
<dbReference type="Pfam" id="PF00326">
    <property type="entry name" value="Peptidase_S9"/>
    <property type="match status" value="1"/>
</dbReference>
<evidence type="ECO:0000256" key="4">
    <source>
        <dbReference type="ARBA" id="ARBA00032284"/>
    </source>
</evidence>
<dbReference type="OrthoDB" id="1094230at2"/>
<dbReference type="InterPro" id="IPR011659">
    <property type="entry name" value="WD40"/>
</dbReference>
<sequence length="686" mass="74151">MTAIASRALAALFALLAILVAQAVPLAAQESAADRRFAEQLGFPFQSGLVGAENAPVFAWVIDEGGVRNIWVARAGEPARRITGYTEDDGIQISGLTLDANGTKLVFVRGGDADEPDASLPNPGLALTAPRQTLNVIDVAGAALPSLIGEGHGAVFAPDGSTLAYTSKGAIYLWSPDGKPRKLAQLDGRVAELVWSPDGRKLAFQENRQGQSLVGVIDIAVGRLGYLGTAFAYAEDPAFSPDGSEVAFIQYREPPAALEDSRASFWSVVAADVSSGAIRTVWQAPEGEGGQFYGTRGRNLFWLDGGQILFPWERTGWLHVYAVDAKDGGAARDLTPSANEVENFRPAPDGTWIAFTANPGDLDSRRMLRVDIASGKTDSLTGPEVFAYYPVFGGDRLAATVTDAQTPAHMVLLDAMQLLGPKHGTPGYQTPENVTFTAADGLQVHGQLFRGTGAGKRPALVYVHGGPRRQLLAGYSPMYYYSLAYAVNQELAARGFTVLSVNYRSGTNYGRAFREAPEKARAGASEYRDVLAAGKWLAARSDVDEERIGIWGGSWGGYLTALALARDSDLFKAGVDLHGVHQMVRPVAETFSPTERLRQQQLQWNSSPMGSIGTWRSPVLLIHGDDDYNVPYGQSLLLARELTARGVPFEELAFPNERHDFFRFANWLTSYRATIDFFERKLGDGR</sequence>
<accession>A0A844YEE2</accession>
<dbReference type="SUPFAM" id="SSF82171">
    <property type="entry name" value="DPP6 N-terminal domain-like"/>
    <property type="match status" value="1"/>
</dbReference>
<name>A0A844YEE2_9SPHN</name>
<dbReference type="GO" id="GO:0006508">
    <property type="term" value="P:proteolysis"/>
    <property type="evidence" value="ECO:0007669"/>
    <property type="project" value="InterPro"/>
</dbReference>
<dbReference type="SUPFAM" id="SSF53474">
    <property type="entry name" value="alpha/beta-Hydrolases"/>
    <property type="match status" value="1"/>
</dbReference>
<dbReference type="RefSeq" id="WP_160669709.1">
    <property type="nucleotide sequence ID" value="NZ_WTYN01000001.1"/>
</dbReference>
<evidence type="ECO:0000256" key="5">
    <source>
        <dbReference type="ARBA" id="ARBA00032596"/>
    </source>
</evidence>
<evidence type="ECO:0000313" key="10">
    <source>
        <dbReference type="Proteomes" id="UP000445582"/>
    </source>
</evidence>
<comment type="function">
    <text evidence="6">This enzyme catalyzes the hydrolysis of the N-terminal peptide bond of an N-acetylated peptide to generate an N-acetylated amino acid and a peptide with a free N-terminus. It preferentially cleaves off Ac-Ala, Ac-Met and Ac-Ser. Also, involved in the degradation of oxidized and glycated proteins.</text>
</comment>
<dbReference type="PROSITE" id="PS00708">
    <property type="entry name" value="PRO_ENDOPEP_SER"/>
    <property type="match status" value="1"/>
</dbReference>
<comment type="caution">
    <text evidence="9">The sequence shown here is derived from an EMBL/GenBank/DDBJ whole genome shotgun (WGS) entry which is preliminary data.</text>
</comment>
<dbReference type="Gene3D" id="3.40.50.1820">
    <property type="entry name" value="alpha/beta hydrolase"/>
    <property type="match status" value="1"/>
</dbReference>
<reference evidence="9 10" key="1">
    <citation type="submission" date="2019-12" db="EMBL/GenBank/DDBJ databases">
        <title>Genomic-based taxomic classification of the family Erythrobacteraceae.</title>
        <authorList>
            <person name="Xu L."/>
        </authorList>
    </citation>
    <scope>NUCLEOTIDE SEQUENCE [LARGE SCALE GENOMIC DNA]</scope>
    <source>
        <strain evidence="9 10">MCCC 1A09965</strain>
    </source>
</reference>
<keyword evidence="7" id="KW-0732">Signal</keyword>
<dbReference type="Gene3D" id="2.120.10.30">
    <property type="entry name" value="TolB, C-terminal domain"/>
    <property type="match status" value="2"/>
</dbReference>
<keyword evidence="10" id="KW-1185">Reference proteome</keyword>
<feature type="signal peptide" evidence="7">
    <location>
        <begin position="1"/>
        <end position="23"/>
    </location>
</feature>
<keyword evidence="1" id="KW-0378">Hydrolase</keyword>
<proteinExistence type="predicted"/>
<dbReference type="PANTHER" id="PTHR42776">
    <property type="entry name" value="SERINE PEPTIDASE S9 FAMILY MEMBER"/>
    <property type="match status" value="1"/>
</dbReference>
<keyword evidence="2" id="KW-0720">Serine protease</keyword>
<dbReference type="Proteomes" id="UP000445582">
    <property type="component" value="Unassembled WGS sequence"/>
</dbReference>
<keyword evidence="2" id="KW-0645">Protease</keyword>
<keyword evidence="3" id="KW-0007">Acetylation</keyword>
<evidence type="ECO:0000259" key="8">
    <source>
        <dbReference type="Pfam" id="PF00326"/>
    </source>
</evidence>